<dbReference type="AlphaFoldDB" id="A0A2N5XZM3"/>
<dbReference type="InterPro" id="IPR000160">
    <property type="entry name" value="GGDEF_dom"/>
</dbReference>
<evidence type="ECO:0000313" key="6">
    <source>
        <dbReference type="Proteomes" id="UP000234845"/>
    </source>
</evidence>
<name>A0A2N5XZM3_9GAMM</name>
<dbReference type="PANTHER" id="PTHR33121:SF23">
    <property type="entry name" value="CYCLIC DI-GMP PHOSPHODIESTERASE PDEB"/>
    <property type="match status" value="1"/>
</dbReference>
<dbReference type="InterPro" id="IPR035919">
    <property type="entry name" value="EAL_sf"/>
</dbReference>
<dbReference type="InterPro" id="IPR043128">
    <property type="entry name" value="Rev_trsase/Diguanyl_cyclase"/>
</dbReference>
<gene>
    <name evidence="5" type="ORF">CWI75_15295</name>
</gene>
<dbReference type="GO" id="GO:0007165">
    <property type="term" value="P:signal transduction"/>
    <property type="evidence" value="ECO:0007669"/>
    <property type="project" value="InterPro"/>
</dbReference>
<dbReference type="InterPro" id="IPR001633">
    <property type="entry name" value="EAL_dom"/>
</dbReference>
<dbReference type="RefSeq" id="WP_101522389.1">
    <property type="nucleotide sequence ID" value="NZ_PKLZ01000012.1"/>
</dbReference>
<dbReference type="Gene3D" id="3.30.110.200">
    <property type="match status" value="1"/>
</dbReference>
<dbReference type="InterPro" id="IPR032244">
    <property type="entry name" value="LapD_MoxY_N"/>
</dbReference>
<dbReference type="Proteomes" id="UP000234845">
    <property type="component" value="Unassembled WGS sequence"/>
</dbReference>
<accession>A0A2N5XZM3</accession>
<feature type="domain" description="GGDEF" evidence="4">
    <location>
        <begin position="263"/>
        <end position="394"/>
    </location>
</feature>
<protein>
    <submittedName>
        <fullName evidence="5">GGDEF domain-containing protein</fullName>
    </submittedName>
</protein>
<proteinExistence type="predicted"/>
<evidence type="ECO:0000256" key="1">
    <source>
        <dbReference type="SAM" id="Phobius"/>
    </source>
</evidence>
<dbReference type="EMBL" id="PKLZ01000012">
    <property type="protein sequence ID" value="PLW81591.1"/>
    <property type="molecule type" value="Genomic_DNA"/>
</dbReference>
<dbReference type="Gene3D" id="3.20.20.450">
    <property type="entry name" value="EAL domain"/>
    <property type="match status" value="1"/>
</dbReference>
<dbReference type="InterPro" id="IPR003660">
    <property type="entry name" value="HAMP_dom"/>
</dbReference>
<dbReference type="GO" id="GO:0016020">
    <property type="term" value="C:membrane"/>
    <property type="evidence" value="ECO:0007669"/>
    <property type="project" value="InterPro"/>
</dbReference>
<dbReference type="InterPro" id="IPR029787">
    <property type="entry name" value="Nucleotide_cyclase"/>
</dbReference>
<keyword evidence="1" id="KW-0472">Membrane</keyword>
<keyword evidence="1" id="KW-0812">Transmembrane</keyword>
<evidence type="ECO:0000259" key="3">
    <source>
        <dbReference type="PROSITE" id="PS50885"/>
    </source>
</evidence>
<evidence type="ECO:0000313" key="5">
    <source>
        <dbReference type="EMBL" id="PLW81591.1"/>
    </source>
</evidence>
<sequence length="641" mass="70816">MSLFKQLWLAIIFLLVLVFGGSFVVSSLSAKSYLEQQLYLKNMDNAAALALSLTQQETDPVMLELILSAQFDTGHYELIELRDPEGNIVVSRSDTGKTEEAPGWFVRLLPITVEPGFASVQSGWQQVGTLTLRSHSRFAYKELWESTQLLALVFFLAMIIAGLLGRYLLRIILRPLDGVIEQAEAIGERRFITIPEPYTTEFKRVVSAMNALSERSRSILRQEASRLEKWQRDAHLDKVTGLLNREPFMQGLATTLENDDINATGTLALIRLGGLADLNRTYGRKAVDRLLADTGAALNRIVSQHSRWAASRLNGSDFALLAPRSIDAGSVARDAQNTLLTVIENRSMEHAVALRCAATVFAPGDTVGNLMTRLDGGLASAENADTSEVRIVYAGDVQVTPVREKMQYWQTIFEQALSKQAFSLASYPVMDINRGILHYEAPVRLHWEGEQFAAGTFLPWINRLELSGELDRRVVDMALQKIAVNGQPLAVNLSVGALVEPSFLHWLGDRLGANGDIAGKLWLEVPESVAFRQLQSFKKLCVRAKAFHCKIGIEHMGHQIGALGQLHDVGLDFLKVDASFIRDIDTNPANQTLMRTLCTVGHSIGLTVIAEGVQSSAEWQELLELGIDGATGPWITENQSL</sequence>
<evidence type="ECO:0000259" key="2">
    <source>
        <dbReference type="PROSITE" id="PS50883"/>
    </source>
</evidence>
<feature type="domain" description="EAL" evidence="2">
    <location>
        <begin position="406"/>
        <end position="641"/>
    </location>
</feature>
<dbReference type="SUPFAM" id="SSF55073">
    <property type="entry name" value="Nucleotide cyclase"/>
    <property type="match status" value="1"/>
</dbReference>
<dbReference type="Pfam" id="PF16448">
    <property type="entry name" value="LapD_MoxY_N"/>
    <property type="match status" value="1"/>
</dbReference>
<dbReference type="SMART" id="SM00052">
    <property type="entry name" value="EAL"/>
    <property type="match status" value="1"/>
</dbReference>
<evidence type="ECO:0000259" key="4">
    <source>
        <dbReference type="PROSITE" id="PS50887"/>
    </source>
</evidence>
<comment type="caution">
    <text evidence="5">The sequence shown here is derived from an EMBL/GenBank/DDBJ whole genome shotgun (WGS) entry which is preliminary data.</text>
</comment>
<keyword evidence="6" id="KW-1185">Reference proteome</keyword>
<dbReference type="Gene3D" id="6.20.270.20">
    <property type="entry name" value="LapD/MoxY periplasmic domain"/>
    <property type="match status" value="1"/>
</dbReference>
<feature type="transmembrane region" description="Helical" evidence="1">
    <location>
        <begin position="149"/>
        <end position="169"/>
    </location>
</feature>
<dbReference type="GO" id="GO:0071111">
    <property type="term" value="F:cyclic-guanylate-specific phosphodiesterase activity"/>
    <property type="evidence" value="ECO:0007669"/>
    <property type="project" value="InterPro"/>
</dbReference>
<dbReference type="Gene3D" id="3.30.70.270">
    <property type="match status" value="1"/>
</dbReference>
<dbReference type="PROSITE" id="PS50883">
    <property type="entry name" value="EAL"/>
    <property type="match status" value="1"/>
</dbReference>
<feature type="domain" description="HAMP" evidence="3">
    <location>
        <begin position="170"/>
        <end position="221"/>
    </location>
</feature>
<dbReference type="PROSITE" id="PS50887">
    <property type="entry name" value="GGDEF"/>
    <property type="match status" value="1"/>
</dbReference>
<reference evidence="6" key="1">
    <citation type="submission" date="2017-11" db="EMBL/GenBank/DDBJ databases">
        <title>The draft genome sequence of Chromatocurvus sp. F02.</title>
        <authorList>
            <person name="Du Z.-J."/>
            <person name="Chang Y.-Q."/>
        </authorList>
    </citation>
    <scope>NUCLEOTIDE SEQUENCE [LARGE SCALE GENOMIC DNA]</scope>
    <source>
        <strain evidence="6">F02</strain>
    </source>
</reference>
<dbReference type="CDD" id="cd01948">
    <property type="entry name" value="EAL"/>
    <property type="match status" value="1"/>
</dbReference>
<organism evidence="5 6">
    <name type="scientific">Kineobactrum sediminis</name>
    <dbReference type="NCBI Taxonomy" id="1905677"/>
    <lineage>
        <taxon>Bacteria</taxon>
        <taxon>Pseudomonadati</taxon>
        <taxon>Pseudomonadota</taxon>
        <taxon>Gammaproteobacteria</taxon>
        <taxon>Cellvibrionales</taxon>
        <taxon>Halieaceae</taxon>
        <taxon>Kineobactrum</taxon>
    </lineage>
</organism>
<keyword evidence="1" id="KW-1133">Transmembrane helix</keyword>
<dbReference type="PROSITE" id="PS50885">
    <property type="entry name" value="HAMP"/>
    <property type="match status" value="1"/>
</dbReference>
<dbReference type="SMART" id="SM00267">
    <property type="entry name" value="GGDEF"/>
    <property type="match status" value="1"/>
</dbReference>
<dbReference type="Pfam" id="PF00990">
    <property type="entry name" value="GGDEF"/>
    <property type="match status" value="1"/>
</dbReference>
<dbReference type="OrthoDB" id="5894408at2"/>
<dbReference type="SUPFAM" id="SSF141868">
    <property type="entry name" value="EAL domain-like"/>
    <property type="match status" value="1"/>
</dbReference>
<dbReference type="InterPro" id="IPR050706">
    <property type="entry name" value="Cyclic-di-GMP_PDE-like"/>
</dbReference>
<dbReference type="InterPro" id="IPR042461">
    <property type="entry name" value="LapD_MoxY_peri_C"/>
</dbReference>
<dbReference type="PANTHER" id="PTHR33121">
    <property type="entry name" value="CYCLIC DI-GMP PHOSPHODIESTERASE PDEF"/>
    <property type="match status" value="1"/>
</dbReference>
<dbReference type="Pfam" id="PF00563">
    <property type="entry name" value="EAL"/>
    <property type="match status" value="1"/>
</dbReference>